<sequence>MANRRPDKGILDELCKLTKLPVKNIKVIVTCMVFDEAANIKDVGLVVDDAKGQFSCRRWWWVITEKFRIRFDTIDNVNNKIMELEGTCVLSQVTVMLRFYLRCLQELMESARSLEDEGLRYSTVLMNFSTTKLDLDVHGLKECLLGFNWFSATRYMVNAVGNSSSFLFRSQQNNL</sequence>
<accession>A0ABQ9BIU1</accession>
<gene>
    <name evidence="1" type="ORF">OIU77_031497</name>
</gene>
<evidence type="ECO:0000313" key="1">
    <source>
        <dbReference type="EMBL" id="KAJ6383084.1"/>
    </source>
</evidence>
<dbReference type="Proteomes" id="UP001141253">
    <property type="component" value="Chromosome 6"/>
</dbReference>
<evidence type="ECO:0000313" key="2">
    <source>
        <dbReference type="Proteomes" id="UP001141253"/>
    </source>
</evidence>
<organism evidence="1 2">
    <name type="scientific">Salix suchowensis</name>
    <dbReference type="NCBI Taxonomy" id="1278906"/>
    <lineage>
        <taxon>Eukaryota</taxon>
        <taxon>Viridiplantae</taxon>
        <taxon>Streptophyta</taxon>
        <taxon>Embryophyta</taxon>
        <taxon>Tracheophyta</taxon>
        <taxon>Spermatophyta</taxon>
        <taxon>Magnoliopsida</taxon>
        <taxon>eudicotyledons</taxon>
        <taxon>Gunneridae</taxon>
        <taxon>Pentapetalae</taxon>
        <taxon>rosids</taxon>
        <taxon>fabids</taxon>
        <taxon>Malpighiales</taxon>
        <taxon>Salicaceae</taxon>
        <taxon>Saliceae</taxon>
        <taxon>Salix</taxon>
    </lineage>
</organism>
<name>A0ABQ9BIU1_9ROSI</name>
<comment type="caution">
    <text evidence="1">The sequence shown here is derived from an EMBL/GenBank/DDBJ whole genome shotgun (WGS) entry which is preliminary data.</text>
</comment>
<reference evidence="1" key="2">
    <citation type="journal article" date="2023" name="Int. J. Mol. Sci.">
        <title>De Novo Assembly and Annotation of 11 Diverse Shrub Willow (Salix) Genomes Reveals Novel Gene Organization in Sex-Linked Regions.</title>
        <authorList>
            <person name="Hyden B."/>
            <person name="Feng K."/>
            <person name="Yates T.B."/>
            <person name="Jawdy S."/>
            <person name="Cereghino C."/>
            <person name="Smart L.B."/>
            <person name="Muchero W."/>
        </authorList>
    </citation>
    <scope>NUCLEOTIDE SEQUENCE</scope>
    <source>
        <tissue evidence="1">Shoot tip</tissue>
    </source>
</reference>
<proteinExistence type="predicted"/>
<reference evidence="1" key="1">
    <citation type="submission" date="2022-10" db="EMBL/GenBank/DDBJ databases">
        <authorList>
            <person name="Hyden B.L."/>
            <person name="Feng K."/>
            <person name="Yates T."/>
            <person name="Jawdy S."/>
            <person name="Smart L.B."/>
            <person name="Muchero W."/>
        </authorList>
    </citation>
    <scope>NUCLEOTIDE SEQUENCE</scope>
    <source>
        <tissue evidence="1">Shoot tip</tissue>
    </source>
</reference>
<keyword evidence="2" id="KW-1185">Reference proteome</keyword>
<protein>
    <submittedName>
        <fullName evidence="1">Uncharacterized protein</fullName>
    </submittedName>
</protein>
<dbReference type="EMBL" id="JAPFFI010000009">
    <property type="protein sequence ID" value="KAJ6383084.1"/>
    <property type="molecule type" value="Genomic_DNA"/>
</dbReference>